<reference evidence="2 3" key="1">
    <citation type="submission" date="2016-04" db="EMBL/GenBank/DDBJ databases">
        <title>Draft genome sequence of freshwater magnetotactic bacteria Magnetospirillum marisnigri SP-1 and Magnetospirillum moscoviense BB-1.</title>
        <authorList>
            <person name="Koziaeva V."/>
            <person name="Dziuba M.V."/>
            <person name="Ivanov T.M."/>
            <person name="Kuznetsov B."/>
            <person name="Grouzdev D.S."/>
        </authorList>
    </citation>
    <scope>NUCLEOTIDE SEQUENCE [LARGE SCALE GENOMIC DNA]</scope>
    <source>
        <strain evidence="2 3">BB-1</strain>
    </source>
</reference>
<protein>
    <submittedName>
        <fullName evidence="2">Uncharacterized protein</fullName>
    </submittedName>
</protein>
<keyword evidence="3" id="KW-1185">Reference proteome</keyword>
<keyword evidence="1" id="KW-0472">Membrane</keyword>
<evidence type="ECO:0000256" key="1">
    <source>
        <dbReference type="SAM" id="Phobius"/>
    </source>
</evidence>
<sequence>MVFGRILGWVLLVLTVVMASADAVMALGPADYSSILTSDVLTLLTGGAAEPTESSQTFAARLLDLPAWVVMGTLGTTLLLACRPRTKRYRFRRK</sequence>
<keyword evidence="1" id="KW-0812">Transmembrane</keyword>
<comment type="caution">
    <text evidence="2">The sequence shown here is derived from an EMBL/GenBank/DDBJ whole genome shotgun (WGS) entry which is preliminary data.</text>
</comment>
<evidence type="ECO:0000313" key="2">
    <source>
        <dbReference type="EMBL" id="OAN51140.1"/>
    </source>
</evidence>
<dbReference type="STRING" id="1437059.A6A05_11195"/>
<name>A0A178MQI2_9PROT</name>
<feature type="transmembrane region" description="Helical" evidence="1">
    <location>
        <begin position="65"/>
        <end position="82"/>
    </location>
</feature>
<gene>
    <name evidence="2" type="ORF">A6A05_11195</name>
</gene>
<dbReference type="OrthoDB" id="7360798at2"/>
<proteinExistence type="predicted"/>
<evidence type="ECO:0000313" key="3">
    <source>
        <dbReference type="Proteomes" id="UP000078543"/>
    </source>
</evidence>
<dbReference type="EMBL" id="LWQU01000133">
    <property type="protein sequence ID" value="OAN51140.1"/>
    <property type="molecule type" value="Genomic_DNA"/>
</dbReference>
<dbReference type="AlphaFoldDB" id="A0A178MQI2"/>
<accession>A0A178MQI2</accession>
<dbReference type="Proteomes" id="UP000078543">
    <property type="component" value="Unassembled WGS sequence"/>
</dbReference>
<organism evidence="2 3">
    <name type="scientific">Magnetospirillum moscoviense</name>
    <dbReference type="NCBI Taxonomy" id="1437059"/>
    <lineage>
        <taxon>Bacteria</taxon>
        <taxon>Pseudomonadati</taxon>
        <taxon>Pseudomonadota</taxon>
        <taxon>Alphaproteobacteria</taxon>
        <taxon>Rhodospirillales</taxon>
        <taxon>Rhodospirillaceae</taxon>
        <taxon>Magnetospirillum</taxon>
    </lineage>
</organism>
<keyword evidence="1" id="KW-1133">Transmembrane helix</keyword>